<name>A0A2N7X3B4_9BURK</name>
<keyword evidence="4 8" id="KW-0812">Transmembrane</keyword>
<evidence type="ECO:0000313" key="9">
    <source>
        <dbReference type="EMBL" id="PMS36239.1"/>
    </source>
</evidence>
<feature type="transmembrane region" description="Helical" evidence="8">
    <location>
        <begin position="144"/>
        <end position="163"/>
    </location>
</feature>
<feature type="transmembrane region" description="Helical" evidence="8">
    <location>
        <begin position="175"/>
        <end position="206"/>
    </location>
</feature>
<feature type="transmembrane region" description="Helical" evidence="8">
    <location>
        <begin position="40"/>
        <end position="60"/>
    </location>
</feature>
<dbReference type="PANTHER" id="PTHR43663:SF1">
    <property type="entry name" value="CHROMATE TRANSPORTER"/>
    <property type="match status" value="1"/>
</dbReference>
<evidence type="ECO:0000256" key="1">
    <source>
        <dbReference type="ARBA" id="ARBA00004651"/>
    </source>
</evidence>
<keyword evidence="6 8" id="KW-0472">Membrane</keyword>
<evidence type="ECO:0000256" key="4">
    <source>
        <dbReference type="ARBA" id="ARBA00022692"/>
    </source>
</evidence>
<feature type="transmembrane region" description="Helical" evidence="8">
    <location>
        <begin position="403"/>
        <end position="420"/>
    </location>
</feature>
<feature type="transmembrane region" description="Helical" evidence="8">
    <location>
        <begin position="81"/>
        <end position="104"/>
    </location>
</feature>
<dbReference type="PANTHER" id="PTHR43663">
    <property type="entry name" value="CHROMATE TRANSPORT PROTEIN-RELATED"/>
    <property type="match status" value="1"/>
</dbReference>
<dbReference type="OrthoDB" id="9027281at2"/>
<dbReference type="InterPro" id="IPR014047">
    <property type="entry name" value="Chr_Tranpt_l_chain"/>
</dbReference>
<gene>
    <name evidence="9" type="ORF">C0Z20_14475</name>
</gene>
<comment type="caution">
    <text evidence="9">The sequence shown here is derived from an EMBL/GenBank/DDBJ whole genome shotgun (WGS) entry which is preliminary data.</text>
</comment>
<dbReference type="Pfam" id="PF02417">
    <property type="entry name" value="Chromate_transp"/>
    <property type="match status" value="2"/>
</dbReference>
<evidence type="ECO:0000313" key="10">
    <source>
        <dbReference type="Proteomes" id="UP000235777"/>
    </source>
</evidence>
<feature type="transmembrane region" description="Helical" evidence="8">
    <location>
        <begin position="358"/>
        <end position="374"/>
    </location>
</feature>
<feature type="transmembrane region" description="Helical" evidence="8">
    <location>
        <begin position="227"/>
        <end position="245"/>
    </location>
</feature>
<dbReference type="GO" id="GO:0005886">
    <property type="term" value="C:plasma membrane"/>
    <property type="evidence" value="ECO:0007669"/>
    <property type="project" value="UniProtKB-SubCell"/>
</dbReference>
<feature type="transmembrane region" description="Helical" evidence="8">
    <location>
        <begin position="318"/>
        <end position="338"/>
    </location>
</feature>
<dbReference type="PIRSF" id="PIRSF004810">
    <property type="entry name" value="ChrA"/>
    <property type="match status" value="1"/>
</dbReference>
<comment type="subcellular location">
    <subcellularLocation>
        <location evidence="1">Cell membrane</location>
        <topology evidence="1">Multi-pass membrane protein</topology>
    </subcellularLocation>
</comment>
<keyword evidence="5 8" id="KW-1133">Transmembrane helix</keyword>
<dbReference type="AlphaFoldDB" id="A0A2N7X3B4"/>
<organism evidence="9 10">
    <name type="scientific">Trinickia symbiotica</name>
    <dbReference type="NCBI Taxonomy" id="863227"/>
    <lineage>
        <taxon>Bacteria</taxon>
        <taxon>Pseudomonadati</taxon>
        <taxon>Pseudomonadota</taxon>
        <taxon>Betaproteobacteria</taxon>
        <taxon>Burkholderiales</taxon>
        <taxon>Burkholderiaceae</taxon>
        <taxon>Trinickia</taxon>
    </lineage>
</organism>
<feature type="transmembrane region" description="Helical" evidence="8">
    <location>
        <begin position="257"/>
        <end position="278"/>
    </location>
</feature>
<feature type="transmembrane region" description="Helical" evidence="8">
    <location>
        <begin position="110"/>
        <end position="132"/>
    </location>
</feature>
<accession>A0A2N7X3B4</accession>
<dbReference type="EMBL" id="PNYC01000008">
    <property type="protein sequence ID" value="PMS36239.1"/>
    <property type="molecule type" value="Genomic_DNA"/>
</dbReference>
<keyword evidence="10" id="KW-1185">Reference proteome</keyword>
<feature type="transmembrane region" description="Helical" evidence="8">
    <location>
        <begin position="290"/>
        <end position="312"/>
    </location>
</feature>
<comment type="similarity">
    <text evidence="2">Belongs to the chromate ion transporter (CHR) (TC 2.A.51) family.</text>
</comment>
<keyword evidence="3" id="KW-1003">Cell membrane</keyword>
<dbReference type="GO" id="GO:0015109">
    <property type="term" value="F:chromate transmembrane transporter activity"/>
    <property type="evidence" value="ECO:0007669"/>
    <property type="project" value="InterPro"/>
</dbReference>
<dbReference type="RefSeq" id="WP_102607139.1">
    <property type="nucleotide sequence ID" value="NZ_KB890198.1"/>
</dbReference>
<evidence type="ECO:0000256" key="3">
    <source>
        <dbReference type="ARBA" id="ARBA00022475"/>
    </source>
</evidence>
<evidence type="ECO:0000256" key="2">
    <source>
        <dbReference type="ARBA" id="ARBA00005262"/>
    </source>
</evidence>
<proteinExistence type="inferred from homology"/>
<evidence type="ECO:0000256" key="7">
    <source>
        <dbReference type="SAM" id="MobiDB-lite"/>
    </source>
</evidence>
<evidence type="ECO:0000256" key="5">
    <source>
        <dbReference type="ARBA" id="ARBA00022989"/>
    </source>
</evidence>
<evidence type="ECO:0000256" key="8">
    <source>
        <dbReference type="SAM" id="Phobius"/>
    </source>
</evidence>
<dbReference type="STRING" id="863227.GCA_000373005_04418"/>
<reference evidence="9 10" key="1">
    <citation type="submission" date="2018-01" db="EMBL/GenBank/DDBJ databases">
        <title>Whole genome analyses suggest that Burkholderia sensu lato contains two further novel genera in the rhizoxinica-symbiotica group Mycetohabitans gen. nov., and Trinickia gen. nov.: implications for the evolution of diazotrophy and nodulation in the Burkholderiaceae.</title>
        <authorList>
            <person name="Estrada-de los Santos P."/>
            <person name="Palmer M."/>
            <person name="Chavez-Ramirez B."/>
            <person name="Beukes C."/>
            <person name="Steenkamp E.T."/>
            <person name="Hirsch A.M."/>
            <person name="Manyaka P."/>
            <person name="Maluk M."/>
            <person name="Lafos M."/>
            <person name="Crook M."/>
            <person name="Gross E."/>
            <person name="Simon M.F."/>
            <person name="Bueno dos Reis Junior F."/>
            <person name="Poole P.S."/>
            <person name="Venter S.N."/>
            <person name="James E.K."/>
        </authorList>
    </citation>
    <scope>NUCLEOTIDE SEQUENCE [LARGE SCALE GENOMIC DNA]</scope>
    <source>
        <strain evidence="9 10">JPY 581</strain>
    </source>
</reference>
<feature type="region of interest" description="Disordered" evidence="7">
    <location>
        <begin position="1"/>
        <end position="32"/>
    </location>
</feature>
<feature type="compositionally biased region" description="Low complexity" evidence="7">
    <location>
        <begin position="19"/>
        <end position="30"/>
    </location>
</feature>
<dbReference type="InterPro" id="IPR003370">
    <property type="entry name" value="Chromate_transpt"/>
</dbReference>
<evidence type="ECO:0000256" key="6">
    <source>
        <dbReference type="ARBA" id="ARBA00023136"/>
    </source>
</evidence>
<sequence>MSEEATTETEQGSAERRAAATPEETTPSAAVQPRREPRWALFRSVFALSALSWGGIALIAQLELQYVERARRLTRSEFSDLVALAWMSPGAVGCNVAVLVGHALAGGAGAWIAGAASVLPFFCAMTAFAAFYHSPVVRAFATPALINHFAVVLGTLIALTWYRQVRTLMHSRIEWIAAVLASAVLLFAQIGSVFVLLLACAFFAGWAASPERTGRRLAFSLTRRDKLLLAALTTLIAIFALPLPAHYQSLLVLPRLAGAALTLFGGGFSALPVLKMLFVAPGVGVTLRDFTLAFALSPVSPGPLLNVVPFLGYLIHGMAGAAAATLAYFVPSGALVVFARRHLQRLETNIRFEHGMRVLRAATTAFLVAAVAHVYRHVPFTGPALGTALFSLIALARFKMPVYAVYLIVAIIYTASTALSPR</sequence>
<dbReference type="InterPro" id="IPR052518">
    <property type="entry name" value="CHR_Transporter"/>
</dbReference>
<dbReference type="Proteomes" id="UP000235777">
    <property type="component" value="Unassembled WGS sequence"/>
</dbReference>
<protein>
    <submittedName>
        <fullName evidence="9">Chromate transporter</fullName>
    </submittedName>
</protein>